<dbReference type="GO" id="GO:0006355">
    <property type="term" value="P:regulation of DNA-templated transcription"/>
    <property type="evidence" value="ECO:0007669"/>
    <property type="project" value="InterPro"/>
</dbReference>
<dbReference type="Pfam" id="PF00072">
    <property type="entry name" value="Response_reg"/>
    <property type="match status" value="1"/>
</dbReference>
<evidence type="ECO:0000256" key="1">
    <source>
        <dbReference type="ARBA" id="ARBA00022553"/>
    </source>
</evidence>
<feature type="compositionally biased region" description="Basic residues" evidence="8">
    <location>
        <begin position="246"/>
        <end position="255"/>
    </location>
</feature>
<evidence type="ECO:0000259" key="9">
    <source>
        <dbReference type="PROSITE" id="PS50110"/>
    </source>
</evidence>
<proteinExistence type="predicted"/>
<dbReference type="PANTHER" id="PTHR48111">
    <property type="entry name" value="REGULATOR OF RPOS"/>
    <property type="match status" value="1"/>
</dbReference>
<keyword evidence="1 6" id="KW-0597">Phosphoprotein</keyword>
<dbReference type="Pfam" id="PF00486">
    <property type="entry name" value="Trans_reg_C"/>
    <property type="match status" value="1"/>
</dbReference>
<dbReference type="GO" id="GO:0005829">
    <property type="term" value="C:cytosol"/>
    <property type="evidence" value="ECO:0007669"/>
    <property type="project" value="TreeGrafter"/>
</dbReference>
<dbReference type="PANTHER" id="PTHR48111:SF28">
    <property type="entry name" value="TRANSCRIPTIONAL REGULATORY PROTEIN TCRX-RELATED"/>
    <property type="match status" value="1"/>
</dbReference>
<keyword evidence="2" id="KW-0902">Two-component regulatory system</keyword>
<keyword evidence="4 7" id="KW-0238">DNA-binding</keyword>
<dbReference type="PROSITE" id="PS50110">
    <property type="entry name" value="RESPONSE_REGULATORY"/>
    <property type="match status" value="1"/>
</dbReference>
<dbReference type="SUPFAM" id="SSF46894">
    <property type="entry name" value="C-terminal effector domain of the bipartite response regulators"/>
    <property type="match status" value="1"/>
</dbReference>
<evidence type="ECO:0000256" key="4">
    <source>
        <dbReference type="ARBA" id="ARBA00023125"/>
    </source>
</evidence>
<dbReference type="SMART" id="SM00448">
    <property type="entry name" value="REC"/>
    <property type="match status" value="1"/>
</dbReference>
<dbReference type="InterPro" id="IPR011006">
    <property type="entry name" value="CheY-like_superfamily"/>
</dbReference>
<evidence type="ECO:0000259" key="10">
    <source>
        <dbReference type="PROSITE" id="PS51755"/>
    </source>
</evidence>
<organism evidence="11 12">
    <name type="scientific">Streptomyces buecherae</name>
    <dbReference type="NCBI Taxonomy" id="2763006"/>
    <lineage>
        <taxon>Bacteria</taxon>
        <taxon>Bacillati</taxon>
        <taxon>Actinomycetota</taxon>
        <taxon>Actinomycetes</taxon>
        <taxon>Kitasatosporales</taxon>
        <taxon>Streptomycetaceae</taxon>
        <taxon>Streptomyces</taxon>
    </lineage>
</organism>
<dbReference type="InterPro" id="IPR036388">
    <property type="entry name" value="WH-like_DNA-bd_sf"/>
</dbReference>
<accession>A0A7H8NJ70</accession>
<dbReference type="CDD" id="cd00383">
    <property type="entry name" value="trans_reg_C"/>
    <property type="match status" value="1"/>
</dbReference>
<dbReference type="Gene3D" id="3.40.50.2300">
    <property type="match status" value="1"/>
</dbReference>
<dbReference type="GO" id="GO:0032993">
    <property type="term" value="C:protein-DNA complex"/>
    <property type="evidence" value="ECO:0007669"/>
    <property type="project" value="TreeGrafter"/>
</dbReference>
<feature type="region of interest" description="Disordered" evidence="8">
    <location>
        <begin position="235"/>
        <end position="262"/>
    </location>
</feature>
<evidence type="ECO:0000313" key="12">
    <source>
        <dbReference type="Proteomes" id="UP000509303"/>
    </source>
</evidence>
<evidence type="ECO:0000256" key="3">
    <source>
        <dbReference type="ARBA" id="ARBA00023015"/>
    </source>
</evidence>
<keyword evidence="5" id="KW-0804">Transcription</keyword>
<reference evidence="11 12" key="1">
    <citation type="submission" date="2020-06" db="EMBL/GenBank/DDBJ databases">
        <title>Genome mining for natural products.</title>
        <authorList>
            <person name="Zhang B."/>
            <person name="Shi J."/>
            <person name="Ge H."/>
        </authorList>
    </citation>
    <scope>NUCLEOTIDE SEQUENCE [LARGE SCALE GENOMIC DNA]</scope>
    <source>
        <strain evidence="11 12">NA00687</strain>
    </source>
</reference>
<evidence type="ECO:0000256" key="2">
    <source>
        <dbReference type="ARBA" id="ARBA00023012"/>
    </source>
</evidence>
<sequence length="262" mass="28362">MTRPDGSPVRVLVVEDEAPLAELLSMALRSERWDVRTAGGGGGVAEVARAFRPDAAVLDLTLPDADARAALAGLRREVPGVPVLFLASREAARERTAGLTAGSDAYVTKPFGVEEVIAGLRGLLRRSVVPTPRAGSVLTVGDLTLNEDSQEVVRGGVPIRLTATEYELLRFLMRNPRRVLSKAQILDRVWSYDFGGRPNVVELYISYLRRKIDAGRAPMIHTRRGMGYLIKAADAATEPSPAPKAMSRRGSRARSRSAPEPV</sequence>
<evidence type="ECO:0000313" key="11">
    <source>
        <dbReference type="EMBL" id="QKW54591.1"/>
    </source>
</evidence>
<name>A0A7H8NJ70_9ACTN</name>
<feature type="domain" description="Response regulatory" evidence="9">
    <location>
        <begin position="10"/>
        <end position="124"/>
    </location>
</feature>
<feature type="DNA-binding region" description="OmpR/PhoB-type" evidence="7">
    <location>
        <begin position="135"/>
        <end position="232"/>
    </location>
</feature>
<dbReference type="InterPro" id="IPR001867">
    <property type="entry name" value="OmpR/PhoB-type_DNA-bd"/>
</dbReference>
<dbReference type="InterPro" id="IPR039420">
    <property type="entry name" value="WalR-like"/>
</dbReference>
<gene>
    <name evidence="11" type="ORF">HUT08_17570</name>
</gene>
<dbReference type="PROSITE" id="PS51755">
    <property type="entry name" value="OMPR_PHOB"/>
    <property type="match status" value="1"/>
</dbReference>
<protein>
    <submittedName>
        <fullName evidence="11">Response regulator transcription factor</fullName>
    </submittedName>
</protein>
<dbReference type="InterPro" id="IPR016032">
    <property type="entry name" value="Sig_transdc_resp-reg_C-effctor"/>
</dbReference>
<dbReference type="Proteomes" id="UP000509303">
    <property type="component" value="Chromosome"/>
</dbReference>
<dbReference type="AlphaFoldDB" id="A0A7H8NJ70"/>
<dbReference type="SUPFAM" id="SSF52172">
    <property type="entry name" value="CheY-like"/>
    <property type="match status" value="1"/>
</dbReference>
<dbReference type="EMBL" id="CP054929">
    <property type="protein sequence ID" value="QKW54591.1"/>
    <property type="molecule type" value="Genomic_DNA"/>
</dbReference>
<feature type="domain" description="OmpR/PhoB-type" evidence="10">
    <location>
        <begin position="135"/>
        <end position="232"/>
    </location>
</feature>
<keyword evidence="3" id="KW-0805">Transcription regulation</keyword>
<evidence type="ECO:0000256" key="7">
    <source>
        <dbReference type="PROSITE-ProRule" id="PRU01091"/>
    </source>
</evidence>
<dbReference type="FunFam" id="1.10.10.10:FF:000005">
    <property type="entry name" value="Two-component system response regulator"/>
    <property type="match status" value="1"/>
</dbReference>
<keyword evidence="12" id="KW-1185">Reference proteome</keyword>
<evidence type="ECO:0000256" key="8">
    <source>
        <dbReference type="SAM" id="MobiDB-lite"/>
    </source>
</evidence>
<feature type="modified residue" description="4-aspartylphosphate" evidence="6">
    <location>
        <position position="59"/>
    </location>
</feature>
<dbReference type="GO" id="GO:0000976">
    <property type="term" value="F:transcription cis-regulatory region binding"/>
    <property type="evidence" value="ECO:0007669"/>
    <property type="project" value="TreeGrafter"/>
</dbReference>
<dbReference type="GO" id="GO:0000156">
    <property type="term" value="F:phosphorelay response regulator activity"/>
    <property type="evidence" value="ECO:0007669"/>
    <property type="project" value="TreeGrafter"/>
</dbReference>
<dbReference type="InterPro" id="IPR001789">
    <property type="entry name" value="Sig_transdc_resp-reg_receiver"/>
</dbReference>
<dbReference type="Gene3D" id="1.10.10.10">
    <property type="entry name" value="Winged helix-like DNA-binding domain superfamily/Winged helix DNA-binding domain"/>
    <property type="match status" value="1"/>
</dbReference>
<evidence type="ECO:0000256" key="6">
    <source>
        <dbReference type="PROSITE-ProRule" id="PRU00169"/>
    </source>
</evidence>
<evidence type="ECO:0000256" key="5">
    <source>
        <dbReference type="ARBA" id="ARBA00023163"/>
    </source>
</evidence>
<dbReference type="SMART" id="SM00862">
    <property type="entry name" value="Trans_reg_C"/>
    <property type="match status" value="1"/>
</dbReference>